<dbReference type="EMBL" id="VSSQ01000282">
    <property type="protein sequence ID" value="MPL89564.1"/>
    <property type="molecule type" value="Genomic_DNA"/>
</dbReference>
<dbReference type="PANTHER" id="PTHR38011">
    <property type="entry name" value="DIHYDROFOLATE REDUCTASE FAMILY PROTEIN (AFU_ORTHOLOGUE AFUA_8G06820)"/>
    <property type="match status" value="1"/>
</dbReference>
<dbReference type="GO" id="GO:0008703">
    <property type="term" value="F:5-amino-6-(5-phosphoribosylamino)uracil reductase activity"/>
    <property type="evidence" value="ECO:0007669"/>
    <property type="project" value="InterPro"/>
</dbReference>
<dbReference type="PANTHER" id="PTHR38011:SF11">
    <property type="entry name" value="2,5-DIAMINO-6-RIBOSYLAMINO-4(3H)-PYRIMIDINONE 5'-PHOSPHATE REDUCTASE"/>
    <property type="match status" value="1"/>
</dbReference>
<dbReference type="InterPro" id="IPR050765">
    <property type="entry name" value="Riboflavin_Biosynth_HTPR"/>
</dbReference>
<accession>A0A644VDU5</accession>
<feature type="domain" description="Bacterial bifunctional deaminase-reductase C-terminal" evidence="1">
    <location>
        <begin position="71"/>
        <end position="166"/>
    </location>
</feature>
<dbReference type="Gene3D" id="3.40.430.10">
    <property type="entry name" value="Dihydrofolate Reductase, subunit A"/>
    <property type="match status" value="1"/>
</dbReference>
<comment type="caution">
    <text evidence="2">The sequence shown here is derived from an EMBL/GenBank/DDBJ whole genome shotgun (WGS) entry which is preliminary data.</text>
</comment>
<dbReference type="InterPro" id="IPR002734">
    <property type="entry name" value="RibDG_C"/>
</dbReference>
<evidence type="ECO:0000259" key="1">
    <source>
        <dbReference type="Pfam" id="PF01872"/>
    </source>
</evidence>
<dbReference type="InterPro" id="IPR024072">
    <property type="entry name" value="DHFR-like_dom_sf"/>
</dbReference>
<organism evidence="2">
    <name type="scientific">bioreactor metagenome</name>
    <dbReference type="NCBI Taxonomy" id="1076179"/>
    <lineage>
        <taxon>unclassified sequences</taxon>
        <taxon>metagenomes</taxon>
        <taxon>ecological metagenomes</taxon>
    </lineage>
</organism>
<reference evidence="2" key="1">
    <citation type="submission" date="2019-08" db="EMBL/GenBank/DDBJ databases">
        <authorList>
            <person name="Kucharzyk K."/>
            <person name="Murdoch R.W."/>
            <person name="Higgins S."/>
            <person name="Loffler F."/>
        </authorList>
    </citation>
    <scope>NUCLEOTIDE SEQUENCE</scope>
</reference>
<evidence type="ECO:0000313" key="2">
    <source>
        <dbReference type="EMBL" id="MPL89564.1"/>
    </source>
</evidence>
<protein>
    <recommendedName>
        <fullName evidence="1">Bacterial bifunctional deaminase-reductase C-terminal domain-containing protein</fullName>
    </recommendedName>
</protein>
<proteinExistence type="predicted"/>
<sequence length="173" mass="19861">MKKVKLFIIASIDGYIACPWDDDMEWFAEFPNPSKNDYGYKDFFASADTVIMDELVYNGIMCLDVIWPYKDKETIVVSSFARESKENIRFTTDDAAATITQLKQQGGKDIWLMGGDVIASLFDLVDEMQLVYIPVIHGNNKPLLPEKLKPSQWLLTENKAYDNGVIRLTYERK</sequence>
<name>A0A644VDU5_9ZZZZ</name>
<dbReference type="AlphaFoldDB" id="A0A644VDU5"/>
<dbReference type="GO" id="GO:0009231">
    <property type="term" value="P:riboflavin biosynthetic process"/>
    <property type="evidence" value="ECO:0007669"/>
    <property type="project" value="InterPro"/>
</dbReference>
<dbReference type="SUPFAM" id="SSF53597">
    <property type="entry name" value="Dihydrofolate reductase-like"/>
    <property type="match status" value="1"/>
</dbReference>
<gene>
    <name evidence="2" type="ORF">SDC9_35600</name>
</gene>
<dbReference type="Pfam" id="PF01872">
    <property type="entry name" value="RibD_C"/>
    <property type="match status" value="1"/>
</dbReference>